<feature type="compositionally biased region" description="Basic and acidic residues" evidence="3">
    <location>
        <begin position="400"/>
        <end position="423"/>
    </location>
</feature>
<dbReference type="EMBL" id="AGNL01019015">
    <property type="protein sequence ID" value="EJK62244.1"/>
    <property type="molecule type" value="Genomic_DNA"/>
</dbReference>
<protein>
    <recommendedName>
        <fullName evidence="4">MCM AAA-lid domain-containing protein</fullName>
    </recommendedName>
</protein>
<dbReference type="Proteomes" id="UP000266841">
    <property type="component" value="Unassembled WGS sequence"/>
</dbReference>
<feature type="region of interest" description="Disordered" evidence="3">
    <location>
        <begin position="449"/>
        <end position="470"/>
    </location>
</feature>
<comment type="similarity">
    <text evidence="1">Belongs to the MCM family.</text>
</comment>
<gene>
    <name evidence="5" type="ORF">THAOC_17150</name>
</gene>
<feature type="domain" description="MCM AAA-lid" evidence="4">
    <location>
        <begin position="559"/>
        <end position="646"/>
    </location>
</feature>
<dbReference type="eggNOG" id="KOG0478">
    <property type="taxonomic scope" value="Eukaryota"/>
</dbReference>
<feature type="compositionally biased region" description="Basic and acidic residues" evidence="3">
    <location>
        <begin position="252"/>
        <end position="264"/>
    </location>
</feature>
<feature type="region of interest" description="Disordered" evidence="3">
    <location>
        <begin position="127"/>
        <end position="426"/>
    </location>
</feature>
<dbReference type="PANTHER" id="PTHR11630">
    <property type="entry name" value="DNA REPLICATION LICENSING FACTOR MCM FAMILY MEMBER"/>
    <property type="match status" value="1"/>
</dbReference>
<dbReference type="OMA" id="REHSHIR"/>
<dbReference type="Gene3D" id="3.40.50.300">
    <property type="entry name" value="P-loop containing nucleotide triphosphate hydrolases"/>
    <property type="match status" value="1"/>
</dbReference>
<dbReference type="Pfam" id="PF17855">
    <property type="entry name" value="MCM_lid"/>
    <property type="match status" value="1"/>
</dbReference>
<evidence type="ECO:0000256" key="2">
    <source>
        <dbReference type="ARBA" id="ARBA00022705"/>
    </source>
</evidence>
<dbReference type="Pfam" id="PF21128">
    <property type="entry name" value="WHD_MCM4"/>
    <property type="match status" value="1"/>
</dbReference>
<dbReference type="GO" id="GO:0003697">
    <property type="term" value="F:single-stranded DNA binding"/>
    <property type="evidence" value="ECO:0007669"/>
    <property type="project" value="TreeGrafter"/>
</dbReference>
<feature type="compositionally biased region" description="Polar residues" evidence="3">
    <location>
        <begin position="196"/>
        <end position="207"/>
    </location>
</feature>
<feature type="compositionally biased region" description="Basic and acidic residues" evidence="3">
    <location>
        <begin position="286"/>
        <end position="296"/>
    </location>
</feature>
<evidence type="ECO:0000313" key="5">
    <source>
        <dbReference type="EMBL" id="EJK62244.1"/>
    </source>
</evidence>
<dbReference type="GO" id="GO:1902975">
    <property type="term" value="P:mitotic DNA replication initiation"/>
    <property type="evidence" value="ECO:0007669"/>
    <property type="project" value="TreeGrafter"/>
</dbReference>
<dbReference type="SMART" id="SM00350">
    <property type="entry name" value="MCM"/>
    <property type="match status" value="1"/>
</dbReference>
<organism evidence="5 6">
    <name type="scientific">Thalassiosira oceanica</name>
    <name type="common">Marine diatom</name>
    <dbReference type="NCBI Taxonomy" id="159749"/>
    <lineage>
        <taxon>Eukaryota</taxon>
        <taxon>Sar</taxon>
        <taxon>Stramenopiles</taxon>
        <taxon>Ochrophyta</taxon>
        <taxon>Bacillariophyta</taxon>
        <taxon>Coscinodiscophyceae</taxon>
        <taxon>Thalassiosirophycidae</taxon>
        <taxon>Thalassiosirales</taxon>
        <taxon>Thalassiosiraceae</taxon>
        <taxon>Thalassiosira</taxon>
    </lineage>
</organism>
<reference evidence="5 6" key="1">
    <citation type="journal article" date="2012" name="Genome Biol.">
        <title>Genome and low-iron response of an oceanic diatom adapted to chronic iron limitation.</title>
        <authorList>
            <person name="Lommer M."/>
            <person name="Specht M."/>
            <person name="Roy A.S."/>
            <person name="Kraemer L."/>
            <person name="Andreson R."/>
            <person name="Gutowska M.A."/>
            <person name="Wolf J."/>
            <person name="Bergner S.V."/>
            <person name="Schilhabel M.B."/>
            <person name="Klostermeier U.C."/>
            <person name="Beiko R.G."/>
            <person name="Rosenstiel P."/>
            <person name="Hippler M."/>
            <person name="Laroche J."/>
        </authorList>
    </citation>
    <scope>NUCLEOTIDE SEQUENCE [LARGE SCALE GENOMIC DNA]</scope>
    <source>
        <strain evidence="5 6">CCMP1005</strain>
    </source>
</reference>
<proteinExistence type="inferred from homology"/>
<comment type="caution">
    <text evidence="5">The sequence shown here is derived from an EMBL/GenBank/DDBJ whole genome shotgun (WGS) entry which is preliminary data.</text>
</comment>
<feature type="compositionally biased region" description="Basic and acidic residues" evidence="3">
    <location>
        <begin position="341"/>
        <end position="353"/>
    </location>
</feature>
<dbReference type="SUPFAM" id="SSF52540">
    <property type="entry name" value="P-loop containing nucleoside triphosphate hydrolases"/>
    <property type="match status" value="1"/>
</dbReference>
<feature type="compositionally biased region" description="Basic residues" evidence="3">
    <location>
        <begin position="66"/>
        <end position="75"/>
    </location>
</feature>
<name>K0SBD8_THAOC</name>
<feature type="compositionally biased region" description="Basic residues" evidence="3">
    <location>
        <begin position="369"/>
        <end position="379"/>
    </location>
</feature>
<dbReference type="OrthoDB" id="10251574at2759"/>
<evidence type="ECO:0000259" key="4">
    <source>
        <dbReference type="Pfam" id="PF17855"/>
    </source>
</evidence>
<feature type="compositionally biased region" description="Acidic residues" evidence="3">
    <location>
        <begin position="331"/>
        <end position="340"/>
    </location>
</feature>
<dbReference type="InterPro" id="IPR027417">
    <property type="entry name" value="P-loop_NTPase"/>
</dbReference>
<dbReference type="GO" id="GO:0005524">
    <property type="term" value="F:ATP binding"/>
    <property type="evidence" value="ECO:0007669"/>
    <property type="project" value="InterPro"/>
</dbReference>
<evidence type="ECO:0000256" key="1">
    <source>
        <dbReference type="ARBA" id="ARBA00008010"/>
    </source>
</evidence>
<keyword evidence="6" id="KW-1185">Reference proteome</keyword>
<dbReference type="Gene3D" id="1.10.10.10">
    <property type="entry name" value="Winged helix-like DNA-binding domain superfamily/Winged helix DNA-binding domain"/>
    <property type="match status" value="1"/>
</dbReference>
<evidence type="ECO:0000256" key="3">
    <source>
        <dbReference type="SAM" id="MobiDB-lite"/>
    </source>
</evidence>
<evidence type="ECO:0000313" key="6">
    <source>
        <dbReference type="Proteomes" id="UP000266841"/>
    </source>
</evidence>
<accession>K0SBD8</accession>
<dbReference type="InterPro" id="IPR041562">
    <property type="entry name" value="MCM_lid"/>
</dbReference>
<dbReference type="GO" id="GO:0006271">
    <property type="term" value="P:DNA strand elongation involved in DNA replication"/>
    <property type="evidence" value="ECO:0007669"/>
    <property type="project" value="TreeGrafter"/>
</dbReference>
<dbReference type="GO" id="GO:0000727">
    <property type="term" value="P:double-strand break repair via break-induced replication"/>
    <property type="evidence" value="ECO:0007669"/>
    <property type="project" value="TreeGrafter"/>
</dbReference>
<feature type="region of interest" description="Disordered" evidence="3">
    <location>
        <begin position="66"/>
        <end position="85"/>
    </location>
</feature>
<dbReference type="GO" id="GO:0005634">
    <property type="term" value="C:nucleus"/>
    <property type="evidence" value="ECO:0007669"/>
    <property type="project" value="TreeGrafter"/>
</dbReference>
<dbReference type="InterPro" id="IPR036388">
    <property type="entry name" value="WH-like_DNA-bd_sf"/>
</dbReference>
<dbReference type="AlphaFoldDB" id="K0SBD8"/>
<dbReference type="GO" id="GO:0042555">
    <property type="term" value="C:MCM complex"/>
    <property type="evidence" value="ECO:0007669"/>
    <property type="project" value="TreeGrafter"/>
</dbReference>
<dbReference type="PANTHER" id="PTHR11630:SF66">
    <property type="entry name" value="DNA REPLICATION LICENSING FACTOR MCM4"/>
    <property type="match status" value="1"/>
</dbReference>
<keyword evidence="2" id="KW-0235">DNA replication</keyword>
<dbReference type="InterPro" id="IPR031327">
    <property type="entry name" value="MCM"/>
</dbReference>
<sequence length="747" mass="83806">MDILLGRELETLRDQLRLQQEERLADAEARGDEDDADQARDVLYLLPDALPRIQCRPFHLRSLSHMRSPRPRRDRHAPLHPGHGRADLACHTRPQGGLLPVRHLRPLGAGRHRPWQDRRADAVLVVPRPARLHPRPQPVLLQRQADGPGPGDARRGALGGDAREHSHIRVRRPGRRREAGGPGRGHRRLPRAGPTGQPQDHQGQVSLQDVRRLGTLPPCGQPRRRGVEGARGGRRRGDEEGEKRRRRRRQGERRERRDGPGGRDHARRALQPRADRRARGAVAEPGRVRPSDEGPRSVDMGDGGRQEGRAMHALRGEQPQGQAGDARAAEEPGEGAEGDDGGGRGRSRPDGRGRGRGGRRYREAEQEGRHKRTPRRRPGHVQEPAAGVRPQAQSARRLHVREGLERRRTHRERGARSGDEGARHGVGRARAVRPGDMLHRRVRQDVCHDTRDSARGHGAADCQHRQGGDHRNLKRENVSATHVRLLLFVCKYTHAIFSPLALFHPAKGRFWPAPTPRFDLIYLILDAPNVAQDRQLAQHLVGLYYETPNVVEPPLDHGLLRDYIAYARENIHPELSDLAVRELTSAYIEMRRGGATAGSGRGRTITATPRQLESLIRLSESLARMRFSRLVTKRDVSEAVRLMKVATQQAATDPRTGRIDMDMIATGRSRAEQEKQEGLMSSVRELLVERRGNRLGVADVRRQLSEVTNEQIEQEDIVEVLRTLDADGLVQYNERAQTVFVRAGVVG</sequence>
<dbReference type="GO" id="GO:0017116">
    <property type="term" value="F:single-stranded DNA helicase activity"/>
    <property type="evidence" value="ECO:0007669"/>
    <property type="project" value="TreeGrafter"/>
</dbReference>